<dbReference type="InParanoid" id="A0A409Y3H0"/>
<keyword evidence="2" id="KW-1185">Reference proteome</keyword>
<reference evidence="1 2" key="1">
    <citation type="journal article" date="2018" name="Evol. Lett.">
        <title>Horizontal gene cluster transfer increased hallucinogenic mushroom diversity.</title>
        <authorList>
            <person name="Reynolds H.T."/>
            <person name="Vijayakumar V."/>
            <person name="Gluck-Thaler E."/>
            <person name="Korotkin H.B."/>
            <person name="Matheny P.B."/>
            <person name="Slot J.C."/>
        </authorList>
    </citation>
    <scope>NUCLEOTIDE SEQUENCE [LARGE SCALE GENOMIC DNA]</scope>
    <source>
        <strain evidence="1 2">SRW20</strain>
    </source>
</reference>
<protein>
    <submittedName>
        <fullName evidence="1">Uncharacterized protein</fullName>
    </submittedName>
</protein>
<sequence>MDFWRVLQVHSERGAEINDGESKNVKALNQLVNVDVGFGSFRTKFKRRLNMVFKLLPLRSLSPSRESCLRCPVLEPAAQTLSGTTDPAIPSRNAAFLGSPSALDSKCKSNPYMRKQLAIASNSPPYAQSEILRASGGAEFVCSNFLELFSTGRAD</sequence>
<evidence type="ECO:0000313" key="2">
    <source>
        <dbReference type="Proteomes" id="UP000284706"/>
    </source>
</evidence>
<dbReference type="EMBL" id="NHYE01001223">
    <property type="protein sequence ID" value="PPQ97596.1"/>
    <property type="molecule type" value="Genomic_DNA"/>
</dbReference>
<proteinExistence type="predicted"/>
<evidence type="ECO:0000313" key="1">
    <source>
        <dbReference type="EMBL" id="PPQ97596.1"/>
    </source>
</evidence>
<name>A0A409Y3H0_9AGAR</name>
<dbReference type="AlphaFoldDB" id="A0A409Y3H0"/>
<dbReference type="Proteomes" id="UP000284706">
    <property type="component" value="Unassembled WGS sequence"/>
</dbReference>
<comment type="caution">
    <text evidence="1">The sequence shown here is derived from an EMBL/GenBank/DDBJ whole genome shotgun (WGS) entry which is preliminary data.</text>
</comment>
<accession>A0A409Y3H0</accession>
<gene>
    <name evidence="1" type="ORF">CVT26_002324</name>
</gene>
<organism evidence="1 2">
    <name type="scientific">Gymnopilus dilepis</name>
    <dbReference type="NCBI Taxonomy" id="231916"/>
    <lineage>
        <taxon>Eukaryota</taxon>
        <taxon>Fungi</taxon>
        <taxon>Dikarya</taxon>
        <taxon>Basidiomycota</taxon>
        <taxon>Agaricomycotina</taxon>
        <taxon>Agaricomycetes</taxon>
        <taxon>Agaricomycetidae</taxon>
        <taxon>Agaricales</taxon>
        <taxon>Agaricineae</taxon>
        <taxon>Hymenogastraceae</taxon>
        <taxon>Gymnopilus</taxon>
    </lineage>
</organism>